<dbReference type="AlphaFoldDB" id="A5CLQ5"/>
<geneLocation type="plasmid" evidence="1 2">
    <name>pCM2</name>
</geneLocation>
<accession>A5CLQ5</accession>
<dbReference type="HOGENOM" id="CLU_1607956_0_0_11"/>
<keyword evidence="1" id="KW-0614">Plasmid</keyword>
<gene>
    <name evidence="1" type="ordered locus">pCM2_0042</name>
</gene>
<dbReference type="EMBL" id="AM711866">
    <property type="protein sequence ID" value="CAM98526.1"/>
    <property type="molecule type" value="Genomic_DNA"/>
</dbReference>
<dbReference type="Proteomes" id="UP000001564">
    <property type="component" value="Plasmid pCM2"/>
</dbReference>
<evidence type="ECO:0000313" key="1">
    <source>
        <dbReference type="EMBL" id="CAM98526.1"/>
    </source>
</evidence>
<dbReference type="KEGG" id="cmi:pCM2_0042"/>
<protein>
    <submittedName>
        <fullName evidence="1">Uncharacterized protein</fullName>
    </submittedName>
</protein>
<organism evidence="1 2">
    <name type="scientific">Clavibacter michiganensis subsp. michiganensis (strain NCPPB 382)</name>
    <dbReference type="NCBI Taxonomy" id="443906"/>
    <lineage>
        <taxon>Bacteria</taxon>
        <taxon>Bacillati</taxon>
        <taxon>Actinomycetota</taxon>
        <taxon>Actinomycetes</taxon>
        <taxon>Micrococcales</taxon>
        <taxon>Microbacteriaceae</taxon>
        <taxon>Clavibacter</taxon>
    </lineage>
</organism>
<sequence>MPRTTTSPRSLGRVRRAGLVAVVGALFATATLGVGPASASEHVTSLATVPWKSDSFGSSLAVGHAARVQFQTHWSPGGNNVRAIRVWDATRTGGFSRCYSMGKYQPGVDLWPFIKVDLPEGRYEVSSFAYPSCDIGFQMAGSTGPIDSTGHNWMVYPGSPPVRRA</sequence>
<keyword evidence="2" id="KW-1185">Reference proteome</keyword>
<name>A5CLQ5_CLAM3</name>
<reference evidence="1 2" key="1">
    <citation type="journal article" date="2008" name="J. Bacteriol.">
        <title>The genome sequence of the tomato-pathogenic actinomycete Clavibacter michiganensis subsp. michiganensis NCPPB382 reveals a large island involved in pathogenicity.</title>
        <authorList>
            <person name="Gartemann K.H."/>
            <person name="Abt B."/>
            <person name="Bekel T."/>
            <person name="Burger A."/>
            <person name="Engemann J."/>
            <person name="Flugel M."/>
            <person name="Gaigalat L."/>
            <person name="Goesmann A."/>
            <person name="Grafen I."/>
            <person name="Kalinowski J."/>
            <person name="Kaup O."/>
            <person name="Kirchner O."/>
            <person name="Krause L."/>
            <person name="Linke B."/>
            <person name="McHardy A."/>
            <person name="Meyer F."/>
            <person name="Pohle S."/>
            <person name="Ruckert C."/>
            <person name="Schneiker S."/>
            <person name="Zellermann E.M."/>
            <person name="Puhler A."/>
            <person name="Eichenlaub R."/>
            <person name="Kaiser O."/>
            <person name="Bartels D."/>
        </authorList>
    </citation>
    <scope>NUCLEOTIDE SEQUENCE [LARGE SCALE GENOMIC DNA]</scope>
    <source>
        <strain evidence="1 2">NCPPB 382</strain>
        <plasmid evidence="1">pCM2</plasmid>
    </source>
</reference>
<proteinExistence type="predicted"/>
<evidence type="ECO:0000313" key="2">
    <source>
        <dbReference type="Proteomes" id="UP000001564"/>
    </source>
</evidence>